<dbReference type="SUPFAM" id="SSF54637">
    <property type="entry name" value="Thioesterase/thiol ester dehydrase-isomerase"/>
    <property type="match status" value="1"/>
</dbReference>
<dbReference type="NCBIfam" id="TIGR02447">
    <property type="entry name" value="yiiD_Cterm"/>
    <property type="match status" value="1"/>
</dbReference>
<evidence type="ECO:0000259" key="3">
    <source>
        <dbReference type="PROSITE" id="PS51186"/>
    </source>
</evidence>
<dbReference type="InterPro" id="IPR012660">
    <property type="entry name" value="YiiD_C"/>
</dbReference>
<dbReference type="PANTHER" id="PTHR43877:SF2">
    <property type="entry name" value="AMINOALKYLPHOSPHONATE N-ACETYLTRANSFERASE-RELATED"/>
    <property type="match status" value="1"/>
</dbReference>
<keyword evidence="5" id="KW-1185">Reference proteome</keyword>
<protein>
    <submittedName>
        <fullName evidence="4">GNAT family N-acetyltransferase</fullName>
    </submittedName>
</protein>
<dbReference type="CDD" id="cd04301">
    <property type="entry name" value="NAT_SF"/>
    <property type="match status" value="1"/>
</dbReference>
<dbReference type="SUPFAM" id="SSF55729">
    <property type="entry name" value="Acyl-CoA N-acyltransferases (Nat)"/>
    <property type="match status" value="1"/>
</dbReference>
<feature type="domain" description="N-acetyltransferase" evidence="3">
    <location>
        <begin position="6"/>
        <end position="152"/>
    </location>
</feature>
<dbReference type="PROSITE" id="PS51186">
    <property type="entry name" value="GNAT"/>
    <property type="match status" value="1"/>
</dbReference>
<evidence type="ECO:0000313" key="4">
    <source>
        <dbReference type="EMBL" id="GLX83455.1"/>
    </source>
</evidence>
<dbReference type="Proteomes" id="UP001157133">
    <property type="component" value="Unassembled WGS sequence"/>
</dbReference>
<accession>A0ABQ6H9K7</accession>
<dbReference type="EMBL" id="BSSU01000015">
    <property type="protein sequence ID" value="GLX83455.1"/>
    <property type="molecule type" value="Genomic_DNA"/>
</dbReference>
<dbReference type="Gene3D" id="3.40.630.30">
    <property type="match status" value="1"/>
</dbReference>
<comment type="caution">
    <text evidence="4">The sequence shown here is derived from an EMBL/GenBank/DDBJ whole genome shotgun (WGS) entry which is preliminary data.</text>
</comment>
<keyword evidence="1" id="KW-0808">Transferase</keyword>
<proteinExistence type="predicted"/>
<evidence type="ECO:0000313" key="5">
    <source>
        <dbReference type="Proteomes" id="UP001157133"/>
    </source>
</evidence>
<dbReference type="PANTHER" id="PTHR43877">
    <property type="entry name" value="AMINOALKYLPHOSPHONATE N-ACETYLTRANSFERASE-RELATED-RELATED"/>
    <property type="match status" value="1"/>
</dbReference>
<reference evidence="4 5" key="1">
    <citation type="submission" date="2023-03" db="EMBL/GenBank/DDBJ databases">
        <title>Draft genome sequence of Thalassotalea eurytherma JCM 18482T.</title>
        <authorList>
            <person name="Sawabe T."/>
        </authorList>
    </citation>
    <scope>NUCLEOTIDE SEQUENCE [LARGE SCALE GENOMIC DNA]</scope>
    <source>
        <strain evidence="4 5">JCM 18482</strain>
    </source>
</reference>
<sequence length="305" mass="34190">MTCKAELMRQLTSPSGKQEKQQYLHFRWQHLRAPWHQPQGSELDNLEEISHHFMITDKDNHIIAVARLHQVNQTLGQVRYVAVSPAYQGQGLGRQIMVACEQKAGELGLHKIELNARENALAFYLSQGYTNQGKSHVLYDEIQHYKMEKVLAEPVLTSAVQQLVKTWYATIPMSKAMGIRVLSATKDKLMTSCDLAFNKNLHDTMFAGSINTLATLTGWGWVNLQLEQQGLSGDIVLGKGSIKYLAPIPAHAYAVVDQTNIEENYQNVAKNKKAKVHIVCQVYSGDILAAEFTGTYVVIPKKGEE</sequence>
<evidence type="ECO:0000256" key="1">
    <source>
        <dbReference type="ARBA" id="ARBA00022679"/>
    </source>
</evidence>
<dbReference type="InterPro" id="IPR050832">
    <property type="entry name" value="Bact_Acetyltransf"/>
</dbReference>
<name>A0ABQ6H9K7_9GAMM</name>
<dbReference type="Gene3D" id="3.10.129.10">
    <property type="entry name" value="Hotdog Thioesterase"/>
    <property type="match status" value="1"/>
</dbReference>
<dbReference type="InterPro" id="IPR016181">
    <property type="entry name" value="Acyl_CoA_acyltransferase"/>
</dbReference>
<dbReference type="InterPro" id="IPR029069">
    <property type="entry name" value="HotDog_dom_sf"/>
</dbReference>
<dbReference type="InterPro" id="IPR000182">
    <property type="entry name" value="GNAT_dom"/>
</dbReference>
<gene>
    <name evidence="4" type="ORF">theurythT_29080</name>
</gene>
<dbReference type="Pfam" id="PF00583">
    <property type="entry name" value="Acetyltransf_1"/>
    <property type="match status" value="1"/>
</dbReference>
<evidence type="ECO:0000256" key="2">
    <source>
        <dbReference type="ARBA" id="ARBA00023315"/>
    </source>
</evidence>
<dbReference type="Pfam" id="PF09500">
    <property type="entry name" value="YiiD_C"/>
    <property type="match status" value="1"/>
</dbReference>
<keyword evidence="2" id="KW-0012">Acyltransferase</keyword>
<organism evidence="4 5">
    <name type="scientific">Thalassotalea eurytherma</name>
    <dbReference type="NCBI Taxonomy" id="1144278"/>
    <lineage>
        <taxon>Bacteria</taxon>
        <taxon>Pseudomonadati</taxon>
        <taxon>Pseudomonadota</taxon>
        <taxon>Gammaproteobacteria</taxon>
        <taxon>Alteromonadales</taxon>
        <taxon>Colwelliaceae</taxon>
        <taxon>Thalassotalea</taxon>
    </lineage>
</organism>